<keyword evidence="6" id="KW-0145">Chemotaxis</keyword>
<dbReference type="InterPro" id="IPR036429">
    <property type="entry name" value="SpoA-like_sf"/>
</dbReference>
<protein>
    <recommendedName>
        <fullName evidence="4 10">Flagellar motor switch protein FliM</fullName>
    </recommendedName>
</protein>
<evidence type="ECO:0000256" key="1">
    <source>
        <dbReference type="ARBA" id="ARBA00004117"/>
    </source>
</evidence>
<dbReference type="PRINTS" id="PR00955">
    <property type="entry name" value="FLGMOTORFLIM"/>
</dbReference>
<evidence type="ECO:0000256" key="2">
    <source>
        <dbReference type="ARBA" id="ARBA00004202"/>
    </source>
</evidence>
<keyword evidence="12" id="KW-0282">Flagellum</keyword>
<dbReference type="NCBIfam" id="TIGR01397">
    <property type="entry name" value="fliM_switch"/>
    <property type="match status" value="1"/>
</dbReference>
<dbReference type="EMBL" id="MZGX01000008">
    <property type="protein sequence ID" value="OPX44581.1"/>
    <property type="molecule type" value="Genomic_DNA"/>
</dbReference>
<feature type="domain" description="Flagellar motor switch protein FliN-like C-terminal" evidence="11">
    <location>
        <begin position="253"/>
        <end position="323"/>
    </location>
</feature>
<evidence type="ECO:0000256" key="6">
    <source>
        <dbReference type="ARBA" id="ARBA00022500"/>
    </source>
</evidence>
<dbReference type="PANTHER" id="PTHR30034:SF6">
    <property type="entry name" value="YOP PROTEINS TRANSLOCATION PROTEIN Q"/>
    <property type="match status" value="1"/>
</dbReference>
<dbReference type="RefSeq" id="WP_080064020.1">
    <property type="nucleotide sequence ID" value="NZ_MZGX01000008.1"/>
</dbReference>
<dbReference type="Gene3D" id="3.40.1550.10">
    <property type="entry name" value="CheC-like"/>
    <property type="match status" value="1"/>
</dbReference>
<evidence type="ECO:0000256" key="5">
    <source>
        <dbReference type="ARBA" id="ARBA00022475"/>
    </source>
</evidence>
<dbReference type="SUPFAM" id="SSF103039">
    <property type="entry name" value="CheC-like"/>
    <property type="match status" value="1"/>
</dbReference>
<dbReference type="Gene3D" id="2.30.330.10">
    <property type="entry name" value="SpoA-like"/>
    <property type="match status" value="1"/>
</dbReference>
<name>A0A1V4SMX9_RUMHU</name>
<comment type="subcellular location">
    <subcellularLocation>
        <location evidence="1">Bacterial flagellum basal body</location>
    </subcellularLocation>
    <subcellularLocation>
        <location evidence="2">Cell membrane</location>
        <topology evidence="2">Peripheral membrane protein</topology>
    </subcellularLocation>
</comment>
<dbReference type="GO" id="GO:0009425">
    <property type="term" value="C:bacterial-type flagellum basal body"/>
    <property type="evidence" value="ECO:0007669"/>
    <property type="project" value="UniProtKB-SubCell"/>
</dbReference>
<evidence type="ECO:0000256" key="8">
    <source>
        <dbReference type="ARBA" id="ARBA00023136"/>
    </source>
</evidence>
<evidence type="ECO:0000259" key="11">
    <source>
        <dbReference type="Pfam" id="PF01052"/>
    </source>
</evidence>
<dbReference type="Pfam" id="PF01052">
    <property type="entry name" value="FliMN_C"/>
    <property type="match status" value="1"/>
</dbReference>
<keyword evidence="9" id="KW-0975">Bacterial flagellum</keyword>
<keyword evidence="12" id="KW-0969">Cilium</keyword>
<comment type="similarity">
    <text evidence="3">Belongs to the FliM family.</text>
</comment>
<keyword evidence="8" id="KW-0472">Membrane</keyword>
<evidence type="ECO:0000313" key="13">
    <source>
        <dbReference type="Proteomes" id="UP000191554"/>
    </source>
</evidence>
<keyword evidence="7" id="KW-0283">Flagellar rotation</keyword>
<dbReference type="InterPro" id="IPR001689">
    <property type="entry name" value="Flag_FliM"/>
</dbReference>
<sequence length="328" mass="37022">MGDILSQNEIDELLKALTTGDIDVQQIQTTKTEKKVKLHDFKKPPKFANDHKRTLQFINENYARLVQSFLSGYLRSLVQVDVLSVDALQYSEFSNSLANPVVLGIVDFSPLNGSLIFEMDPSIAYALIDRILGGRGSAMERIRSFTEIELAILERIIIQILNLMREPWESIISIKPRLEKIETNAQFAQIIHPNEMVALITLNVVVGEVKGMINICIPHMTVEPIMPKLSTKLWFTNIENEKTEHNKQDIEFRIENTLVPVRAVLGRTVINVGEFLDLQSGDVLPLETSINGDLEVLVGDLPKFLAKPGVKKNKVAVKITEVIRREEE</sequence>
<proteinExistence type="inferred from homology"/>
<dbReference type="GO" id="GO:0071978">
    <property type="term" value="P:bacterial-type flagellum-dependent swarming motility"/>
    <property type="evidence" value="ECO:0007669"/>
    <property type="project" value="TreeGrafter"/>
</dbReference>
<evidence type="ECO:0000256" key="4">
    <source>
        <dbReference type="ARBA" id="ARBA00021898"/>
    </source>
</evidence>
<dbReference type="Pfam" id="PF02154">
    <property type="entry name" value="FliM"/>
    <property type="match status" value="1"/>
</dbReference>
<dbReference type="Proteomes" id="UP000191554">
    <property type="component" value="Unassembled WGS sequence"/>
</dbReference>
<reference evidence="12 13" key="1">
    <citation type="submission" date="2017-03" db="EMBL/GenBank/DDBJ databases">
        <title>Genome sequence of Clostridium hungatei DSM 14427.</title>
        <authorList>
            <person name="Poehlein A."/>
            <person name="Daniel R."/>
        </authorList>
    </citation>
    <scope>NUCLEOTIDE SEQUENCE [LARGE SCALE GENOMIC DNA]</scope>
    <source>
        <strain evidence="12 13">DSM 14427</strain>
    </source>
</reference>
<dbReference type="InterPro" id="IPR001543">
    <property type="entry name" value="FliN-like_C"/>
</dbReference>
<dbReference type="CDD" id="cd17908">
    <property type="entry name" value="FliM"/>
    <property type="match status" value="1"/>
</dbReference>
<dbReference type="SUPFAM" id="SSF101801">
    <property type="entry name" value="Surface presentation of antigens (SPOA)"/>
    <property type="match status" value="1"/>
</dbReference>
<evidence type="ECO:0000256" key="10">
    <source>
        <dbReference type="NCBIfam" id="TIGR01397"/>
    </source>
</evidence>
<gene>
    <name evidence="12" type="primary">fliM</name>
    <name evidence="12" type="ORF">CLHUN_15750</name>
</gene>
<dbReference type="InterPro" id="IPR028976">
    <property type="entry name" value="CheC-like_sf"/>
</dbReference>
<dbReference type="GO" id="GO:0005886">
    <property type="term" value="C:plasma membrane"/>
    <property type="evidence" value="ECO:0007669"/>
    <property type="project" value="UniProtKB-SubCell"/>
</dbReference>
<keyword evidence="5" id="KW-1003">Cell membrane</keyword>
<keyword evidence="13" id="KW-1185">Reference proteome</keyword>
<dbReference type="OrthoDB" id="9806941at2"/>
<evidence type="ECO:0000256" key="7">
    <source>
        <dbReference type="ARBA" id="ARBA00022779"/>
    </source>
</evidence>
<evidence type="ECO:0000256" key="9">
    <source>
        <dbReference type="ARBA" id="ARBA00023143"/>
    </source>
</evidence>
<dbReference type="GO" id="GO:0003774">
    <property type="term" value="F:cytoskeletal motor activity"/>
    <property type="evidence" value="ECO:0007669"/>
    <property type="project" value="InterPro"/>
</dbReference>
<evidence type="ECO:0000256" key="3">
    <source>
        <dbReference type="ARBA" id="ARBA00011049"/>
    </source>
</evidence>
<dbReference type="PIRSF" id="PIRSF002888">
    <property type="entry name" value="FliM"/>
    <property type="match status" value="1"/>
</dbReference>
<dbReference type="AlphaFoldDB" id="A0A1V4SMX9"/>
<comment type="caution">
    <text evidence="12">The sequence shown here is derived from an EMBL/GenBank/DDBJ whole genome shotgun (WGS) entry which is preliminary data.</text>
</comment>
<accession>A0A1V4SMX9</accession>
<dbReference type="GO" id="GO:0050918">
    <property type="term" value="P:positive chemotaxis"/>
    <property type="evidence" value="ECO:0007669"/>
    <property type="project" value="TreeGrafter"/>
</dbReference>
<dbReference type="STRING" id="48256.CLHUN_15750"/>
<evidence type="ECO:0000313" key="12">
    <source>
        <dbReference type="EMBL" id="OPX44581.1"/>
    </source>
</evidence>
<organism evidence="12 13">
    <name type="scientific">Ruminiclostridium hungatei</name>
    <name type="common">Clostridium hungatei</name>
    <dbReference type="NCBI Taxonomy" id="48256"/>
    <lineage>
        <taxon>Bacteria</taxon>
        <taxon>Bacillati</taxon>
        <taxon>Bacillota</taxon>
        <taxon>Clostridia</taxon>
        <taxon>Eubacteriales</taxon>
        <taxon>Oscillospiraceae</taxon>
        <taxon>Ruminiclostridium</taxon>
    </lineage>
</organism>
<dbReference type="PANTHER" id="PTHR30034">
    <property type="entry name" value="FLAGELLAR MOTOR SWITCH PROTEIN FLIM"/>
    <property type="match status" value="1"/>
</dbReference>
<keyword evidence="12" id="KW-0966">Cell projection</keyword>